<reference evidence="1 2" key="1">
    <citation type="submission" date="2023-08" db="EMBL/GenBank/DDBJ databases">
        <title>Functional and genomic diversity of the sorghum phyllosphere microbiome.</title>
        <authorList>
            <person name="Shade A."/>
        </authorList>
    </citation>
    <scope>NUCLEOTIDE SEQUENCE [LARGE SCALE GENOMIC DNA]</scope>
    <source>
        <strain evidence="1 2">SORGH_AS_0445</strain>
    </source>
</reference>
<dbReference type="Gene3D" id="3.75.10.10">
    <property type="entry name" value="L-arginine/glycine Amidinotransferase, Chain A"/>
    <property type="match status" value="1"/>
</dbReference>
<protein>
    <submittedName>
        <fullName evidence="1">Arginine deiminase</fullName>
    </submittedName>
</protein>
<dbReference type="Proteomes" id="UP001249291">
    <property type="component" value="Unassembled WGS sequence"/>
</dbReference>
<name>A0ABU1HW74_9MICO</name>
<keyword evidence="2" id="KW-1185">Reference proteome</keyword>
<accession>A0ABU1HW74</accession>
<organism evidence="1 2">
    <name type="scientific">Microbacterium foliorum</name>
    <dbReference type="NCBI Taxonomy" id="104336"/>
    <lineage>
        <taxon>Bacteria</taxon>
        <taxon>Bacillati</taxon>
        <taxon>Actinomycetota</taxon>
        <taxon>Actinomycetes</taxon>
        <taxon>Micrococcales</taxon>
        <taxon>Microbacteriaceae</taxon>
        <taxon>Microbacterium</taxon>
    </lineage>
</organism>
<proteinExistence type="predicted"/>
<evidence type="ECO:0000313" key="1">
    <source>
        <dbReference type="EMBL" id="MDR6144101.1"/>
    </source>
</evidence>
<dbReference type="RefSeq" id="WP_396654551.1">
    <property type="nucleotide sequence ID" value="NZ_JAVIZQ010000001.1"/>
</dbReference>
<dbReference type="EMBL" id="JAVIZQ010000001">
    <property type="protein sequence ID" value="MDR6144101.1"/>
    <property type="molecule type" value="Genomic_DNA"/>
</dbReference>
<evidence type="ECO:0000313" key="2">
    <source>
        <dbReference type="Proteomes" id="UP001249291"/>
    </source>
</evidence>
<sequence length="66" mass="7246">MNVLSRARRQESLDTDGIRMLSVAEEPMAASREQWDDADNLLAMRPGVVPDTARSRVSATSSLEGK</sequence>
<gene>
    <name evidence="1" type="ORF">QE375_003655</name>
</gene>
<dbReference type="Pfam" id="PF02274">
    <property type="entry name" value="ADI"/>
    <property type="match status" value="1"/>
</dbReference>
<comment type="caution">
    <text evidence="1">The sequence shown here is derived from an EMBL/GenBank/DDBJ whole genome shotgun (WGS) entry which is preliminary data.</text>
</comment>